<dbReference type="GO" id="GO:0016491">
    <property type="term" value="F:oxidoreductase activity"/>
    <property type="evidence" value="ECO:0007669"/>
    <property type="project" value="UniProtKB-ARBA"/>
</dbReference>
<dbReference type="GO" id="GO:0046872">
    <property type="term" value="F:metal ion binding"/>
    <property type="evidence" value="ECO:0007669"/>
    <property type="project" value="UniProtKB-KW"/>
</dbReference>
<dbReference type="AlphaFoldDB" id="O27754"/>
<feature type="domain" description="4Fe-4S ferredoxin-type" evidence="5">
    <location>
        <begin position="17"/>
        <end position="46"/>
    </location>
</feature>
<evidence type="ECO:0000256" key="3">
    <source>
        <dbReference type="ARBA" id="ARBA00023004"/>
    </source>
</evidence>
<dbReference type="EMBL" id="AE000666">
    <property type="protein sequence ID" value="AAB86191.1"/>
    <property type="molecule type" value="Genomic_DNA"/>
</dbReference>
<dbReference type="KEGG" id="mth:MTH_1719"/>
<dbReference type="InParanoid" id="O27754"/>
<proteinExistence type="predicted"/>
<dbReference type="PANTHER" id="PTHR43687:SF1">
    <property type="entry name" value="FERREDOXIN III"/>
    <property type="match status" value="1"/>
</dbReference>
<dbReference type="STRING" id="187420.MTH_1719"/>
<dbReference type="Gene3D" id="3.30.70.20">
    <property type="match status" value="1"/>
</dbReference>
<evidence type="ECO:0000256" key="1">
    <source>
        <dbReference type="ARBA" id="ARBA00022485"/>
    </source>
</evidence>
<dbReference type="InterPro" id="IPR050572">
    <property type="entry name" value="Fe-S_Ferredoxin"/>
</dbReference>
<protein>
    <recommendedName>
        <fullName evidence="5">4Fe-4S ferredoxin-type domain-containing protein</fullName>
    </recommendedName>
</protein>
<keyword evidence="2" id="KW-0479">Metal-binding</keyword>
<dbReference type="InterPro" id="IPR017900">
    <property type="entry name" value="4Fe4S_Fe_S_CS"/>
</dbReference>
<evidence type="ECO:0000313" key="7">
    <source>
        <dbReference type="Proteomes" id="UP000005223"/>
    </source>
</evidence>
<keyword evidence="7" id="KW-1185">Reference proteome</keyword>
<dbReference type="SUPFAM" id="SSF54862">
    <property type="entry name" value="4Fe-4S ferredoxins"/>
    <property type="match status" value="1"/>
</dbReference>
<accession>O27754</accession>
<reference evidence="6 7" key="1">
    <citation type="journal article" date="1997" name="J. Bacteriol.">
        <title>Complete genome sequence of Methanobacterium thermoautotrophicum deltaH: functional analysis and comparative genomics.</title>
        <authorList>
            <person name="Smith D.R."/>
            <person name="Doucette-Stamm L.A."/>
            <person name="Deloughery C."/>
            <person name="Lee H.-M."/>
            <person name="Dubois J."/>
            <person name="Aldredge T."/>
            <person name="Bashirzadeh R."/>
            <person name="Blakely D."/>
            <person name="Cook R."/>
            <person name="Gilbert K."/>
            <person name="Harrison D."/>
            <person name="Hoang L."/>
            <person name="Keagle P."/>
            <person name="Lumm W."/>
            <person name="Pothier B."/>
            <person name="Qiu D."/>
            <person name="Spadafora R."/>
            <person name="Vicare R."/>
            <person name="Wang Y."/>
            <person name="Wierzbowski J."/>
            <person name="Gibson R."/>
            <person name="Jiwani N."/>
            <person name="Caruso A."/>
            <person name="Bush D."/>
            <person name="Safer H."/>
            <person name="Patwell D."/>
            <person name="Prabhakar S."/>
            <person name="McDougall S."/>
            <person name="Shimer G."/>
            <person name="Goyal A."/>
            <person name="Pietrovski S."/>
            <person name="Church G.M."/>
            <person name="Daniels C.J."/>
            <person name="Mao J.-i."/>
            <person name="Rice P."/>
            <person name="Nolling J."/>
            <person name="Reeve J.N."/>
        </authorList>
    </citation>
    <scope>NUCLEOTIDE SEQUENCE [LARGE SCALE GENOMIC DNA]</scope>
    <source>
        <strain evidence="7">ATCC 29096 / DSM 1053 / JCM 10044 / NBRC 100330 / Delta H</strain>
    </source>
</reference>
<gene>
    <name evidence="6" type="ordered locus">MTH_1719</name>
</gene>
<dbReference type="PANTHER" id="PTHR43687">
    <property type="entry name" value="ADENYLYLSULFATE REDUCTASE, BETA SUBUNIT"/>
    <property type="match status" value="1"/>
</dbReference>
<evidence type="ECO:0000259" key="5">
    <source>
        <dbReference type="PROSITE" id="PS51379"/>
    </source>
</evidence>
<evidence type="ECO:0000313" key="6">
    <source>
        <dbReference type="EMBL" id="AAB86191.1"/>
    </source>
</evidence>
<organism evidence="6 7">
    <name type="scientific">Methanothermobacter thermautotrophicus (strain ATCC 29096 / DSM 1053 / JCM 10044 / NBRC 100330 / Delta H)</name>
    <name type="common">Methanobacterium thermoautotrophicum</name>
    <dbReference type="NCBI Taxonomy" id="187420"/>
    <lineage>
        <taxon>Archaea</taxon>
        <taxon>Methanobacteriati</taxon>
        <taxon>Methanobacteriota</taxon>
        <taxon>Methanomada group</taxon>
        <taxon>Methanobacteria</taxon>
        <taxon>Methanobacteriales</taxon>
        <taxon>Methanobacteriaceae</taxon>
        <taxon>Methanothermobacter</taxon>
    </lineage>
</organism>
<sequence>MWLVNLIQSDDHIHSGGQLKHDKSICMRCGACVSVCPFDVLELEYELMVGEGCSECGDCAAVCPVDAIRCYHEI</sequence>
<keyword evidence="4" id="KW-0411">Iron-sulfur</keyword>
<dbReference type="InterPro" id="IPR017896">
    <property type="entry name" value="4Fe4S_Fe-S-bd"/>
</dbReference>
<dbReference type="PaxDb" id="187420-MTH_1719"/>
<dbReference type="HOGENOM" id="CLU_2679013_0_0_2"/>
<dbReference type="GO" id="GO:0051539">
    <property type="term" value="F:4 iron, 4 sulfur cluster binding"/>
    <property type="evidence" value="ECO:0007669"/>
    <property type="project" value="UniProtKB-KW"/>
</dbReference>
<feature type="domain" description="4Fe-4S ferredoxin-type" evidence="5">
    <location>
        <begin position="51"/>
        <end position="73"/>
    </location>
</feature>
<evidence type="ECO:0000256" key="4">
    <source>
        <dbReference type="ARBA" id="ARBA00023014"/>
    </source>
</evidence>
<dbReference type="EnsemblBacteria" id="AAB86191">
    <property type="protein sequence ID" value="AAB86191"/>
    <property type="gene ID" value="MTH_1719"/>
</dbReference>
<dbReference type="Proteomes" id="UP000005223">
    <property type="component" value="Chromosome"/>
</dbReference>
<evidence type="ECO:0000256" key="2">
    <source>
        <dbReference type="ARBA" id="ARBA00022723"/>
    </source>
</evidence>
<keyword evidence="3" id="KW-0408">Iron</keyword>
<name>O27754_METTH</name>
<dbReference type="PIR" id="A69097">
    <property type="entry name" value="A69097"/>
</dbReference>
<dbReference type="PROSITE" id="PS00198">
    <property type="entry name" value="4FE4S_FER_1"/>
    <property type="match status" value="2"/>
</dbReference>
<dbReference type="PROSITE" id="PS51379">
    <property type="entry name" value="4FE4S_FER_2"/>
    <property type="match status" value="2"/>
</dbReference>
<dbReference type="Pfam" id="PF00037">
    <property type="entry name" value="Fer4"/>
    <property type="match status" value="2"/>
</dbReference>
<keyword evidence="1" id="KW-0004">4Fe-4S</keyword>